<comment type="caution">
    <text evidence="1">The sequence shown here is derived from an EMBL/GenBank/DDBJ whole genome shotgun (WGS) entry which is preliminary data.</text>
</comment>
<reference evidence="1" key="1">
    <citation type="submission" date="2020-10" db="EMBL/GenBank/DDBJ databases">
        <title>Sequencing the genomes of 1000 actinobacteria strains.</title>
        <authorList>
            <person name="Klenk H.-P."/>
        </authorList>
    </citation>
    <scope>NUCLEOTIDE SEQUENCE</scope>
    <source>
        <strain evidence="1">DSM 45354</strain>
    </source>
</reference>
<dbReference type="EMBL" id="JADBEM010000001">
    <property type="protein sequence ID" value="MBE1609771.1"/>
    <property type="molecule type" value="Genomic_DNA"/>
</dbReference>
<dbReference type="Proteomes" id="UP000638648">
    <property type="component" value="Unassembled WGS sequence"/>
</dbReference>
<dbReference type="Gene3D" id="3.90.25.10">
    <property type="entry name" value="UDP-galactose 4-epimerase, domain 1"/>
    <property type="match status" value="1"/>
</dbReference>
<gene>
    <name evidence="1" type="ORF">HEB94_006619</name>
</gene>
<keyword evidence="2" id="KW-1185">Reference proteome</keyword>
<organism evidence="1 2">
    <name type="scientific">Actinopolymorpha pittospori</name>
    <dbReference type="NCBI Taxonomy" id="648752"/>
    <lineage>
        <taxon>Bacteria</taxon>
        <taxon>Bacillati</taxon>
        <taxon>Actinomycetota</taxon>
        <taxon>Actinomycetes</taxon>
        <taxon>Propionibacteriales</taxon>
        <taxon>Actinopolymorphaceae</taxon>
        <taxon>Actinopolymorpha</taxon>
    </lineage>
</organism>
<protein>
    <submittedName>
        <fullName evidence="1">Uncharacterized protein</fullName>
    </submittedName>
</protein>
<evidence type="ECO:0000313" key="1">
    <source>
        <dbReference type="EMBL" id="MBE1609771.1"/>
    </source>
</evidence>
<dbReference type="AlphaFoldDB" id="A0A927MZD7"/>
<name>A0A927MZD7_9ACTN</name>
<proteinExistence type="predicted"/>
<accession>A0A927MZD7</accession>
<sequence length="89" mass="9247">MSFGEALDIIGRAAGRRIVYRGTAGEFVAAQTAAGLPHESATAAARAFTALAGLGDAEPNDVVRRVTGREPKPFETYATEAAARGAWNV</sequence>
<evidence type="ECO:0000313" key="2">
    <source>
        <dbReference type="Proteomes" id="UP000638648"/>
    </source>
</evidence>